<dbReference type="SUPFAM" id="SSF46785">
    <property type="entry name" value="Winged helix' DNA-binding domain"/>
    <property type="match status" value="1"/>
</dbReference>
<keyword evidence="7" id="KW-1185">Reference proteome</keyword>
<dbReference type="Pfam" id="PF00126">
    <property type="entry name" value="HTH_1"/>
    <property type="match status" value="1"/>
</dbReference>
<dbReference type="InterPro" id="IPR000847">
    <property type="entry name" value="LysR_HTH_N"/>
</dbReference>
<comment type="similarity">
    <text evidence="1">Belongs to the LysR transcriptional regulatory family.</text>
</comment>
<dbReference type="InterPro" id="IPR036388">
    <property type="entry name" value="WH-like_DNA-bd_sf"/>
</dbReference>
<keyword evidence="2" id="KW-0805">Transcription regulation</keyword>
<dbReference type="NCBIfam" id="NF008294">
    <property type="entry name" value="PRK11074.1"/>
    <property type="match status" value="1"/>
</dbReference>
<dbReference type="PANTHER" id="PTHR30126:SF18">
    <property type="entry name" value="LYSR FAMILY TRANSCRIPTIONAL REGULATOR"/>
    <property type="match status" value="1"/>
</dbReference>
<dbReference type="Proteomes" id="UP001501600">
    <property type="component" value="Unassembled WGS sequence"/>
</dbReference>
<reference evidence="7" key="1">
    <citation type="journal article" date="2019" name="Int. J. Syst. Evol. Microbiol.">
        <title>The Global Catalogue of Microorganisms (GCM) 10K type strain sequencing project: providing services to taxonomists for standard genome sequencing and annotation.</title>
        <authorList>
            <consortium name="The Broad Institute Genomics Platform"/>
            <consortium name="The Broad Institute Genome Sequencing Center for Infectious Disease"/>
            <person name="Wu L."/>
            <person name="Ma J."/>
        </authorList>
    </citation>
    <scope>NUCLEOTIDE SEQUENCE [LARGE SCALE GENOMIC DNA]</scope>
    <source>
        <strain evidence="7">JCM 18720</strain>
    </source>
</reference>
<proteinExistence type="inferred from homology"/>
<evidence type="ECO:0000256" key="4">
    <source>
        <dbReference type="ARBA" id="ARBA00023163"/>
    </source>
</evidence>
<dbReference type="EMBL" id="BAABLF010000030">
    <property type="protein sequence ID" value="GAA5194804.1"/>
    <property type="molecule type" value="Genomic_DNA"/>
</dbReference>
<sequence length="302" mass="33796">MPVLSQANLVLLDTVARLGSFSAAAKQLHKVPSAISYSVRQLEQQLGVALFERHPRRVSLTPAGVYFVEQARQWLREMEQVRLQTQRVANGWQRSLRVALDNVVRADRITALVRDFYNAFDDAELILTIEVFNGVWDALSEGRAEIAIGATTAIPVGGDFGYRDMGVLEWALVMSPDHPAAALTVLSADRIRDFPMICLEDTARALPKRSTWLQDNQRRIMVPDWPNAVACVQAGLGLNYMPRHLARPLLAAGSLVERGMANGQRPSPCCLAWRKESDSALMRWLLDYLGDEAQLHREWLAP</sequence>
<dbReference type="SUPFAM" id="SSF53850">
    <property type="entry name" value="Periplasmic binding protein-like II"/>
    <property type="match status" value="1"/>
</dbReference>
<keyword evidence="3 6" id="KW-0238">DNA-binding</keyword>
<organism evidence="6 7">
    <name type="scientific">Ferrimonas gelatinilytica</name>
    <dbReference type="NCBI Taxonomy" id="1255257"/>
    <lineage>
        <taxon>Bacteria</taxon>
        <taxon>Pseudomonadati</taxon>
        <taxon>Pseudomonadota</taxon>
        <taxon>Gammaproteobacteria</taxon>
        <taxon>Alteromonadales</taxon>
        <taxon>Ferrimonadaceae</taxon>
        <taxon>Ferrimonas</taxon>
    </lineage>
</organism>
<dbReference type="InterPro" id="IPR005119">
    <property type="entry name" value="LysR_subst-bd"/>
</dbReference>
<accession>A0ABP9SFF1</accession>
<dbReference type="Pfam" id="PF03466">
    <property type="entry name" value="LysR_substrate"/>
    <property type="match status" value="1"/>
</dbReference>
<evidence type="ECO:0000313" key="7">
    <source>
        <dbReference type="Proteomes" id="UP001501600"/>
    </source>
</evidence>
<evidence type="ECO:0000256" key="3">
    <source>
        <dbReference type="ARBA" id="ARBA00023125"/>
    </source>
</evidence>
<gene>
    <name evidence="6" type="primary">punR</name>
    <name evidence="6" type="ORF">GCM10025772_28610</name>
</gene>
<dbReference type="InterPro" id="IPR036390">
    <property type="entry name" value="WH_DNA-bd_sf"/>
</dbReference>
<evidence type="ECO:0000313" key="6">
    <source>
        <dbReference type="EMBL" id="GAA5194804.1"/>
    </source>
</evidence>
<dbReference type="GO" id="GO:0003677">
    <property type="term" value="F:DNA binding"/>
    <property type="evidence" value="ECO:0007669"/>
    <property type="project" value="UniProtKB-KW"/>
</dbReference>
<feature type="domain" description="HTH lysR-type" evidence="5">
    <location>
        <begin position="9"/>
        <end position="61"/>
    </location>
</feature>
<comment type="caution">
    <text evidence="6">The sequence shown here is derived from an EMBL/GenBank/DDBJ whole genome shotgun (WGS) entry which is preliminary data.</text>
</comment>
<dbReference type="PROSITE" id="PS50931">
    <property type="entry name" value="HTH_LYSR"/>
    <property type="match status" value="1"/>
</dbReference>
<dbReference type="PANTHER" id="PTHR30126">
    <property type="entry name" value="HTH-TYPE TRANSCRIPTIONAL REGULATOR"/>
    <property type="match status" value="1"/>
</dbReference>
<dbReference type="Gene3D" id="1.10.10.10">
    <property type="entry name" value="Winged helix-like DNA-binding domain superfamily/Winged helix DNA-binding domain"/>
    <property type="match status" value="1"/>
</dbReference>
<evidence type="ECO:0000259" key="5">
    <source>
        <dbReference type="PROSITE" id="PS50931"/>
    </source>
</evidence>
<keyword evidence="4" id="KW-0804">Transcription</keyword>
<evidence type="ECO:0000256" key="1">
    <source>
        <dbReference type="ARBA" id="ARBA00009437"/>
    </source>
</evidence>
<dbReference type="Gene3D" id="3.40.190.290">
    <property type="match status" value="1"/>
</dbReference>
<protein>
    <submittedName>
        <fullName evidence="6">DNA-binding transcriptional activator PunR</fullName>
    </submittedName>
</protein>
<evidence type="ECO:0000256" key="2">
    <source>
        <dbReference type="ARBA" id="ARBA00023015"/>
    </source>
</evidence>
<dbReference type="PRINTS" id="PR00039">
    <property type="entry name" value="HTHLYSR"/>
</dbReference>
<name>A0ABP9SFF1_9GAMM</name>